<sequence>MRAPFLANRIRCSLSEEAEDLQDSIGKRQYTESIIPGGDDNNLEQSSASWSRCGRCLENRRCKWRERKQERHMYWRWWVRGTWRPILLVPGLWPEAFTSFFFLSKARASIHSENSRLQSSAAASNSLELLPMAPAAQVRDGPCLFLLTPDRNSEGLDVNRIACDFWRIRGREIIETGSTPGQWIS</sequence>
<keyword evidence="2" id="KW-1185">Reference proteome</keyword>
<dbReference type="AlphaFoldDB" id="A0A8T0WN63"/>
<organism evidence="1 2">
    <name type="scientific">Panicum virgatum</name>
    <name type="common">Blackwell switchgrass</name>
    <dbReference type="NCBI Taxonomy" id="38727"/>
    <lineage>
        <taxon>Eukaryota</taxon>
        <taxon>Viridiplantae</taxon>
        <taxon>Streptophyta</taxon>
        <taxon>Embryophyta</taxon>
        <taxon>Tracheophyta</taxon>
        <taxon>Spermatophyta</taxon>
        <taxon>Magnoliopsida</taxon>
        <taxon>Liliopsida</taxon>
        <taxon>Poales</taxon>
        <taxon>Poaceae</taxon>
        <taxon>PACMAD clade</taxon>
        <taxon>Panicoideae</taxon>
        <taxon>Panicodae</taxon>
        <taxon>Paniceae</taxon>
        <taxon>Panicinae</taxon>
        <taxon>Panicum</taxon>
        <taxon>Panicum sect. Hiantes</taxon>
    </lineage>
</organism>
<proteinExistence type="predicted"/>
<gene>
    <name evidence="1" type="ORF">PVAP13_1NG021236</name>
</gene>
<dbReference type="EMBL" id="CM029038">
    <property type="protein sequence ID" value="KAG2648578.1"/>
    <property type="molecule type" value="Genomic_DNA"/>
</dbReference>
<dbReference type="Proteomes" id="UP000823388">
    <property type="component" value="Chromosome 1N"/>
</dbReference>
<evidence type="ECO:0000313" key="1">
    <source>
        <dbReference type="EMBL" id="KAG2648578.1"/>
    </source>
</evidence>
<accession>A0A8T0WN63</accession>
<reference evidence="1" key="1">
    <citation type="submission" date="2020-05" db="EMBL/GenBank/DDBJ databases">
        <title>WGS assembly of Panicum virgatum.</title>
        <authorList>
            <person name="Lovell J.T."/>
            <person name="Jenkins J."/>
            <person name="Shu S."/>
            <person name="Juenger T.E."/>
            <person name="Schmutz J."/>
        </authorList>
    </citation>
    <scope>NUCLEOTIDE SEQUENCE</scope>
    <source>
        <strain evidence="1">AP13</strain>
    </source>
</reference>
<protein>
    <submittedName>
        <fullName evidence="1">Uncharacterized protein</fullName>
    </submittedName>
</protein>
<comment type="caution">
    <text evidence="1">The sequence shown here is derived from an EMBL/GenBank/DDBJ whole genome shotgun (WGS) entry which is preliminary data.</text>
</comment>
<name>A0A8T0WN63_PANVG</name>
<evidence type="ECO:0000313" key="2">
    <source>
        <dbReference type="Proteomes" id="UP000823388"/>
    </source>
</evidence>